<dbReference type="AlphaFoldDB" id="A0A2P2L3I0"/>
<sequence length="17" mass="2056">MHVNCCSKKKTRLMYVN</sequence>
<name>A0A2P2L3I0_RHIMU</name>
<dbReference type="EMBL" id="GGEC01032043">
    <property type="protein sequence ID" value="MBX12527.1"/>
    <property type="molecule type" value="Transcribed_RNA"/>
</dbReference>
<evidence type="ECO:0000313" key="1">
    <source>
        <dbReference type="EMBL" id="MBX12527.1"/>
    </source>
</evidence>
<accession>A0A2P2L3I0</accession>
<organism evidence="1">
    <name type="scientific">Rhizophora mucronata</name>
    <name type="common">Asiatic mangrove</name>
    <dbReference type="NCBI Taxonomy" id="61149"/>
    <lineage>
        <taxon>Eukaryota</taxon>
        <taxon>Viridiplantae</taxon>
        <taxon>Streptophyta</taxon>
        <taxon>Embryophyta</taxon>
        <taxon>Tracheophyta</taxon>
        <taxon>Spermatophyta</taxon>
        <taxon>Magnoliopsida</taxon>
        <taxon>eudicotyledons</taxon>
        <taxon>Gunneridae</taxon>
        <taxon>Pentapetalae</taxon>
        <taxon>rosids</taxon>
        <taxon>fabids</taxon>
        <taxon>Malpighiales</taxon>
        <taxon>Rhizophoraceae</taxon>
        <taxon>Rhizophora</taxon>
    </lineage>
</organism>
<proteinExistence type="predicted"/>
<protein>
    <submittedName>
        <fullName evidence="1">Uncharacterized protein</fullName>
    </submittedName>
</protein>
<reference evidence="1" key="1">
    <citation type="submission" date="2018-02" db="EMBL/GenBank/DDBJ databases">
        <title>Rhizophora mucronata_Transcriptome.</title>
        <authorList>
            <person name="Meera S.P."/>
            <person name="Sreeshan A."/>
            <person name="Augustine A."/>
        </authorList>
    </citation>
    <scope>NUCLEOTIDE SEQUENCE</scope>
    <source>
        <tissue evidence="1">Leaf</tissue>
    </source>
</reference>